<dbReference type="GO" id="GO:0050660">
    <property type="term" value="F:flavin adenine dinucleotide binding"/>
    <property type="evidence" value="ECO:0007669"/>
    <property type="project" value="InterPro"/>
</dbReference>
<evidence type="ECO:0000313" key="8">
    <source>
        <dbReference type="Proteomes" id="UP000234585"/>
    </source>
</evidence>
<reference evidence="7 8" key="1">
    <citation type="submission" date="2017-12" db="EMBL/GenBank/DDBJ databases">
        <authorList>
            <consortium name="DOE Joint Genome Institute"/>
            <person name="Haridas S."/>
            <person name="Kjaerbolling I."/>
            <person name="Vesth T.C."/>
            <person name="Frisvad J.C."/>
            <person name="Nybo J.L."/>
            <person name="Theobald S."/>
            <person name="Kuo A."/>
            <person name="Bowyer P."/>
            <person name="Matsuda Y."/>
            <person name="Mondo S."/>
            <person name="Lyhne E.K."/>
            <person name="Kogle M.E."/>
            <person name="Clum A."/>
            <person name="Lipzen A."/>
            <person name="Salamov A."/>
            <person name="Ngan C.Y."/>
            <person name="Daum C."/>
            <person name="Chiniquy J."/>
            <person name="Barry K."/>
            <person name="LaButti K."/>
            <person name="Simmons B.A."/>
            <person name="Magnuson J.K."/>
            <person name="Mortensen U.H."/>
            <person name="Larsen T.O."/>
            <person name="Grigoriev I.V."/>
            <person name="Baker S.E."/>
            <person name="Andersen M.R."/>
            <person name="Nordberg H.P."/>
            <person name="Cantor M.N."/>
            <person name="Hua S.X."/>
        </authorList>
    </citation>
    <scope>NUCLEOTIDE SEQUENCE [LARGE SCALE GENOMIC DNA]</scope>
    <source>
        <strain evidence="7 8">CBS 102.13</strain>
    </source>
</reference>
<gene>
    <name evidence="7" type="ORF">BDW47DRAFT_132008</name>
</gene>
<keyword evidence="4" id="KW-0274">FAD</keyword>
<proteinExistence type="inferred from homology"/>
<keyword evidence="3" id="KW-0285">Flavoprotein</keyword>
<dbReference type="OrthoDB" id="74360at2759"/>
<sequence length="607" mass="68260">MGEYTPDSTLPPTLGSNTPGPHPASITRPIHHPEWDQPSASGYRVSKHVIGEPVPRCDPFKVLIIGAGASGIDFLHHAKTALSGLNVEVRCVDKNSDVGGTWLENRYPGCACDVPSASYQFPWRPNPYWSRYYSGAREIWAYMKAVALDEGLTQFMEFGVEVKGATWVDETARWVVKLAKVNGLEWEEQCDVLLNATGVLNNWKWPDIPGLHSFRGDLFHTARYPEDFDLKGKRVAVIGTGSSGVQTVASIYPDVDKLYTWVRSPTWITAGFAQKFAGKNGANFDYTEQDRLAWEQDPEKYREYRKMIEHELNQRFKLVLRDSAESQQANEFSYREMTAKLAENPDIAAHIIPQNFNVACRRPTPGNGYLEAVVGEKTTVFMEDVAGITTEGFTVQSGEEYACDVILCATGFDTSFRPRFPMTGINGKSLSEIWSNMPESYLGLAAPSMPNYFMFTGPFTPTAQGSILPLITSKSKHILQIIRKMYVQHIRRMVPKDSAIANFMDHCQTYLPRTCWADPCSSWFKQGRVDGPIAMWPGSRLAFLDVMRSPQWEDYEIEYESGNRFGFLGSGFHVSEFETIGNITDYLDGEVMDPPPRKVMEDLCKGN</sequence>
<keyword evidence="5" id="KW-0560">Oxidoreductase</keyword>
<feature type="compositionally biased region" description="Polar residues" evidence="6">
    <location>
        <begin position="1"/>
        <end position="19"/>
    </location>
</feature>
<dbReference type="EMBL" id="KZ559142">
    <property type="protein sequence ID" value="PLB37539.1"/>
    <property type="molecule type" value="Genomic_DNA"/>
</dbReference>
<evidence type="ECO:0000256" key="6">
    <source>
        <dbReference type="SAM" id="MobiDB-lite"/>
    </source>
</evidence>
<dbReference type="PANTHER" id="PTHR42877:SF7">
    <property type="entry name" value="FLAVIN-BINDING MONOOXYGENASE-RELATED"/>
    <property type="match status" value="1"/>
</dbReference>
<evidence type="ECO:0000313" key="7">
    <source>
        <dbReference type="EMBL" id="PLB37539.1"/>
    </source>
</evidence>
<organism evidence="7 8">
    <name type="scientific">Aspergillus candidus</name>
    <dbReference type="NCBI Taxonomy" id="41067"/>
    <lineage>
        <taxon>Eukaryota</taxon>
        <taxon>Fungi</taxon>
        <taxon>Dikarya</taxon>
        <taxon>Ascomycota</taxon>
        <taxon>Pezizomycotina</taxon>
        <taxon>Eurotiomycetes</taxon>
        <taxon>Eurotiomycetidae</taxon>
        <taxon>Eurotiales</taxon>
        <taxon>Aspergillaceae</taxon>
        <taxon>Aspergillus</taxon>
        <taxon>Aspergillus subgen. Circumdati</taxon>
    </lineage>
</organism>
<evidence type="ECO:0000256" key="1">
    <source>
        <dbReference type="ARBA" id="ARBA00001974"/>
    </source>
</evidence>
<accession>A0A2I2FA99</accession>
<dbReference type="Pfam" id="PF00743">
    <property type="entry name" value="FMO-like"/>
    <property type="match status" value="1"/>
</dbReference>
<evidence type="ECO:0000256" key="4">
    <source>
        <dbReference type="ARBA" id="ARBA00022827"/>
    </source>
</evidence>
<dbReference type="InterPro" id="IPR020946">
    <property type="entry name" value="Flavin_mOase-like"/>
</dbReference>
<feature type="region of interest" description="Disordered" evidence="6">
    <location>
        <begin position="1"/>
        <end position="39"/>
    </location>
</feature>
<evidence type="ECO:0000256" key="2">
    <source>
        <dbReference type="ARBA" id="ARBA00010139"/>
    </source>
</evidence>
<evidence type="ECO:0000256" key="5">
    <source>
        <dbReference type="ARBA" id="ARBA00023002"/>
    </source>
</evidence>
<protein>
    <submittedName>
        <fullName evidence="7">FAD/NAD(P)-binding domain-containing protein</fullName>
    </submittedName>
</protein>
<dbReference type="InterPro" id="IPR051209">
    <property type="entry name" value="FAD-bind_Monooxygenase_sf"/>
</dbReference>
<name>A0A2I2FA99_ASPCN</name>
<dbReference type="Gene3D" id="3.50.50.60">
    <property type="entry name" value="FAD/NAD(P)-binding domain"/>
    <property type="match status" value="3"/>
</dbReference>
<dbReference type="AlphaFoldDB" id="A0A2I2FA99"/>
<dbReference type="SUPFAM" id="SSF51905">
    <property type="entry name" value="FAD/NAD(P)-binding domain"/>
    <property type="match status" value="3"/>
</dbReference>
<dbReference type="GO" id="GO:0050661">
    <property type="term" value="F:NADP binding"/>
    <property type="evidence" value="ECO:0007669"/>
    <property type="project" value="InterPro"/>
</dbReference>
<dbReference type="InterPro" id="IPR036188">
    <property type="entry name" value="FAD/NAD-bd_sf"/>
</dbReference>
<dbReference type="Proteomes" id="UP000234585">
    <property type="component" value="Unassembled WGS sequence"/>
</dbReference>
<dbReference type="GO" id="GO:0004499">
    <property type="term" value="F:N,N-dimethylaniline monooxygenase activity"/>
    <property type="evidence" value="ECO:0007669"/>
    <property type="project" value="InterPro"/>
</dbReference>
<dbReference type="GeneID" id="36524614"/>
<evidence type="ECO:0000256" key="3">
    <source>
        <dbReference type="ARBA" id="ARBA00022630"/>
    </source>
</evidence>
<comment type="cofactor">
    <cofactor evidence="1">
        <name>FAD</name>
        <dbReference type="ChEBI" id="CHEBI:57692"/>
    </cofactor>
</comment>
<dbReference type="RefSeq" id="XP_024671551.1">
    <property type="nucleotide sequence ID" value="XM_024817454.1"/>
</dbReference>
<comment type="similarity">
    <text evidence="2">Belongs to the FAD-binding monooxygenase family.</text>
</comment>
<keyword evidence="8" id="KW-1185">Reference proteome</keyword>
<dbReference type="PANTHER" id="PTHR42877">
    <property type="entry name" value="L-ORNITHINE N(5)-MONOOXYGENASE-RELATED"/>
    <property type="match status" value="1"/>
</dbReference>